<sequence length="117" mass="12811">MTTCQAIARGHSNAEDMHRSLKILALLEIHFDLRVAATHIKGVDNSVADAISRNVPDEARILHTRKITLPFGSDRTTPAAYDHTSASWPHMAALHELLPQVLAYSGDILTSSSIWDG</sequence>
<keyword evidence="2" id="KW-1185">Reference proteome</keyword>
<dbReference type="GeneID" id="25908507"/>
<dbReference type="RefSeq" id="XP_014153506.1">
    <property type="nucleotide sequence ID" value="XM_014298031.1"/>
</dbReference>
<dbReference type="Proteomes" id="UP000054560">
    <property type="component" value="Unassembled WGS sequence"/>
</dbReference>
<evidence type="ECO:0000313" key="2">
    <source>
        <dbReference type="Proteomes" id="UP000054560"/>
    </source>
</evidence>
<dbReference type="AlphaFoldDB" id="A0A0L0FSC8"/>
<evidence type="ECO:0000313" key="1">
    <source>
        <dbReference type="EMBL" id="KNC79604.1"/>
    </source>
</evidence>
<gene>
    <name evidence="1" type="ORF">SARC_08003</name>
</gene>
<dbReference type="EMBL" id="KQ242275">
    <property type="protein sequence ID" value="KNC79604.1"/>
    <property type="molecule type" value="Genomic_DNA"/>
</dbReference>
<protein>
    <submittedName>
        <fullName evidence="1">Uncharacterized protein</fullName>
    </submittedName>
</protein>
<name>A0A0L0FSC8_9EUKA</name>
<dbReference type="OrthoDB" id="3249498at2759"/>
<organism evidence="1 2">
    <name type="scientific">Sphaeroforma arctica JP610</name>
    <dbReference type="NCBI Taxonomy" id="667725"/>
    <lineage>
        <taxon>Eukaryota</taxon>
        <taxon>Ichthyosporea</taxon>
        <taxon>Ichthyophonida</taxon>
        <taxon>Sphaeroforma</taxon>
    </lineage>
</organism>
<proteinExistence type="predicted"/>
<accession>A0A0L0FSC8</accession>
<reference evidence="1 2" key="1">
    <citation type="submission" date="2011-02" db="EMBL/GenBank/DDBJ databases">
        <title>The Genome Sequence of Sphaeroforma arctica JP610.</title>
        <authorList>
            <consortium name="The Broad Institute Genome Sequencing Platform"/>
            <person name="Russ C."/>
            <person name="Cuomo C."/>
            <person name="Young S.K."/>
            <person name="Zeng Q."/>
            <person name="Gargeya S."/>
            <person name="Alvarado L."/>
            <person name="Berlin A."/>
            <person name="Chapman S.B."/>
            <person name="Chen Z."/>
            <person name="Freedman E."/>
            <person name="Gellesch M."/>
            <person name="Goldberg J."/>
            <person name="Griggs A."/>
            <person name="Gujja S."/>
            <person name="Heilman E."/>
            <person name="Heiman D."/>
            <person name="Howarth C."/>
            <person name="Mehta T."/>
            <person name="Neiman D."/>
            <person name="Pearson M."/>
            <person name="Roberts A."/>
            <person name="Saif S."/>
            <person name="Shea T."/>
            <person name="Shenoy N."/>
            <person name="Sisk P."/>
            <person name="Stolte C."/>
            <person name="Sykes S."/>
            <person name="White J."/>
            <person name="Yandava C."/>
            <person name="Burger G."/>
            <person name="Gray M.W."/>
            <person name="Holland P.W.H."/>
            <person name="King N."/>
            <person name="Lang F.B.F."/>
            <person name="Roger A.J."/>
            <person name="Ruiz-Trillo I."/>
            <person name="Haas B."/>
            <person name="Nusbaum C."/>
            <person name="Birren B."/>
        </authorList>
    </citation>
    <scope>NUCLEOTIDE SEQUENCE [LARGE SCALE GENOMIC DNA]</scope>
    <source>
        <strain evidence="1 2">JP610</strain>
    </source>
</reference>